<dbReference type="AGR" id="MGI:2178836"/>
<reference evidence="1" key="4">
    <citation type="submission" date="2025-09" db="UniProtKB">
        <authorList>
            <consortium name="Ensembl"/>
        </authorList>
    </citation>
    <scope>IDENTIFICATION</scope>
    <source>
        <strain evidence="1">C57BL/6J</strain>
    </source>
</reference>
<sequence>MFAEGWQAGLGAWQPAWSTERVSGQPGLHRETFVLRGERKNGIYREDGI</sequence>
<dbReference type="Antibodypedia" id="72633">
    <property type="antibodies" value="149 antibodies from 27 providers"/>
</dbReference>
<evidence type="ECO:0000313" key="3">
    <source>
        <dbReference type="Proteomes" id="UP000000589"/>
    </source>
</evidence>
<dbReference type="MGI" id="MGI:2178836">
    <property type="gene designation" value="Tubgcp5"/>
</dbReference>
<protein>
    <submittedName>
        <fullName evidence="1">Tubulin, gamma complex component 5</fullName>
    </submittedName>
</protein>
<dbReference type="Bgee" id="ENSMUSG00000033790">
    <property type="expression patterns" value="Expressed in spermatocyte and 239 other cell types or tissues"/>
</dbReference>
<keyword evidence="3" id="KW-1185">Reference proteome</keyword>
<gene>
    <name evidence="1 2" type="primary">Tubgcp5</name>
</gene>
<dbReference type="AlphaFoldDB" id="A0A0U1RNR8"/>
<dbReference type="ExpressionAtlas" id="A0A0U1RNR8">
    <property type="expression patterns" value="baseline and differential"/>
</dbReference>
<proteinExistence type="predicted"/>
<dbReference type="Ensembl" id="ENSMUST00000206133.2">
    <property type="protein sequence ID" value="ENSMUSP00000145677.2"/>
    <property type="gene ID" value="ENSMUSG00000033790.12"/>
</dbReference>
<accession>A0A0U1RNR8</accession>
<reference evidence="1 3" key="1">
    <citation type="journal article" date="2009" name="PLoS Biol.">
        <title>Lineage-specific biology revealed by a finished genome assembly of the mouse.</title>
        <authorList>
            <consortium name="Mouse Genome Sequencing Consortium"/>
            <person name="Church D.M."/>
            <person name="Goodstadt L."/>
            <person name="Hillier L.W."/>
            <person name="Zody M.C."/>
            <person name="Goldstein S."/>
            <person name="She X."/>
            <person name="Bult C.J."/>
            <person name="Agarwala R."/>
            <person name="Cherry J.L."/>
            <person name="DiCuccio M."/>
            <person name="Hlavina W."/>
            <person name="Kapustin Y."/>
            <person name="Meric P."/>
            <person name="Maglott D."/>
            <person name="Birtle Z."/>
            <person name="Marques A.C."/>
            <person name="Graves T."/>
            <person name="Zhou S."/>
            <person name="Teague B."/>
            <person name="Potamousis K."/>
            <person name="Churas C."/>
            <person name="Place M."/>
            <person name="Herschleb J."/>
            <person name="Runnheim R."/>
            <person name="Forrest D."/>
            <person name="Amos-Landgraf J."/>
            <person name="Schwartz D.C."/>
            <person name="Cheng Z."/>
            <person name="Lindblad-Toh K."/>
            <person name="Eichler E.E."/>
            <person name="Ponting C.P."/>
        </authorList>
    </citation>
    <scope>NUCLEOTIDE SEQUENCE [LARGE SCALE GENOMIC DNA]</scope>
    <source>
        <strain evidence="1 3">C57BL/6J</strain>
    </source>
</reference>
<evidence type="ECO:0000313" key="1">
    <source>
        <dbReference type="Ensembl" id="ENSMUSP00000145677.2"/>
    </source>
</evidence>
<feature type="non-terminal residue" evidence="1">
    <location>
        <position position="1"/>
    </location>
</feature>
<dbReference type="Proteomes" id="UP000000589">
    <property type="component" value="Chromosome 7"/>
</dbReference>
<evidence type="ECO:0000313" key="2">
    <source>
        <dbReference type="MGI" id="MGI:2178836"/>
    </source>
</evidence>
<reference evidence="1 3" key="2">
    <citation type="journal article" date="2011" name="PLoS Biol.">
        <title>Modernizing reference genome assemblies.</title>
        <authorList>
            <person name="Church D.M."/>
            <person name="Schneider V.A."/>
            <person name="Graves T."/>
            <person name="Auger K."/>
            <person name="Cunningham F."/>
            <person name="Bouk N."/>
            <person name="Chen H.C."/>
            <person name="Agarwala R."/>
            <person name="McLaren W.M."/>
            <person name="Ritchie G.R."/>
            <person name="Albracht D."/>
            <person name="Kremitzki M."/>
            <person name="Rock S."/>
            <person name="Kotkiewicz H."/>
            <person name="Kremitzki C."/>
            <person name="Wollam A."/>
            <person name="Trani L."/>
            <person name="Fulton L."/>
            <person name="Fulton R."/>
            <person name="Matthews L."/>
            <person name="Whitehead S."/>
            <person name="Chow W."/>
            <person name="Torrance J."/>
            <person name="Dunn M."/>
            <person name="Harden G."/>
            <person name="Threadgold G."/>
            <person name="Wood J."/>
            <person name="Collins J."/>
            <person name="Heath P."/>
            <person name="Griffiths G."/>
            <person name="Pelan S."/>
            <person name="Grafham D."/>
            <person name="Eichler E.E."/>
            <person name="Weinstock G."/>
            <person name="Mardis E.R."/>
            <person name="Wilson R.K."/>
            <person name="Howe K."/>
            <person name="Flicek P."/>
            <person name="Hubbard T."/>
        </authorList>
    </citation>
    <scope>NUCLEOTIDE SEQUENCE [LARGE SCALE GENOMIC DNA]</scope>
    <source>
        <strain evidence="1 3">C57BL/6J</strain>
    </source>
</reference>
<organism evidence="1 3">
    <name type="scientific">Mus musculus</name>
    <name type="common">Mouse</name>
    <dbReference type="NCBI Taxonomy" id="10090"/>
    <lineage>
        <taxon>Eukaryota</taxon>
        <taxon>Metazoa</taxon>
        <taxon>Chordata</taxon>
        <taxon>Craniata</taxon>
        <taxon>Vertebrata</taxon>
        <taxon>Euteleostomi</taxon>
        <taxon>Mammalia</taxon>
        <taxon>Eutheria</taxon>
        <taxon>Euarchontoglires</taxon>
        <taxon>Glires</taxon>
        <taxon>Rodentia</taxon>
        <taxon>Myomorpha</taxon>
        <taxon>Muroidea</taxon>
        <taxon>Muridae</taxon>
        <taxon>Murinae</taxon>
        <taxon>Mus</taxon>
        <taxon>Mus</taxon>
    </lineage>
</organism>
<dbReference type="GeneTree" id="ENSGT00940000155962"/>
<dbReference type="VEuPathDB" id="HostDB:ENSMUSG00000033790"/>
<reference evidence="1" key="3">
    <citation type="submission" date="2025-08" db="UniProtKB">
        <authorList>
            <consortium name="Ensembl"/>
        </authorList>
    </citation>
    <scope>IDENTIFICATION</scope>
    <source>
        <strain evidence="1">C57BL/6J</strain>
    </source>
</reference>
<name>A0A0U1RNR8_MOUSE</name>